<feature type="compositionally biased region" description="Basic and acidic residues" evidence="9">
    <location>
        <begin position="462"/>
        <end position="475"/>
    </location>
</feature>
<evidence type="ECO:0000256" key="10">
    <source>
        <dbReference type="SAM" id="Phobius"/>
    </source>
</evidence>
<dbReference type="GO" id="GO:0005789">
    <property type="term" value="C:endoplasmic reticulum membrane"/>
    <property type="evidence" value="ECO:0007669"/>
    <property type="project" value="TreeGrafter"/>
</dbReference>
<keyword evidence="13" id="KW-1185">Reference proteome</keyword>
<proteinExistence type="inferred from homology"/>
<feature type="transmembrane region" description="Helical" evidence="10">
    <location>
        <begin position="253"/>
        <end position="274"/>
    </location>
</feature>
<feature type="region of interest" description="Disordered" evidence="9">
    <location>
        <begin position="1"/>
        <end position="68"/>
    </location>
</feature>
<keyword evidence="5" id="KW-0746">Sphingolipid metabolism</keyword>
<accession>A0A9P6U4W0</accession>
<dbReference type="PANTHER" id="PTHR21290:SF25">
    <property type="entry name" value="SPHINGOMYELIN SYNTHASE-RELATED PROTEIN 1"/>
    <property type="match status" value="1"/>
</dbReference>
<protein>
    <recommendedName>
        <fullName evidence="11">Sphingomyelin synthase-like domain-containing protein</fullName>
    </recommendedName>
</protein>
<feature type="compositionally biased region" description="Polar residues" evidence="9">
    <location>
        <begin position="30"/>
        <end position="43"/>
    </location>
</feature>
<evidence type="ECO:0000256" key="8">
    <source>
        <dbReference type="ARBA" id="ARBA00023136"/>
    </source>
</evidence>
<feature type="compositionally biased region" description="Polar residues" evidence="9">
    <location>
        <begin position="441"/>
        <end position="453"/>
    </location>
</feature>
<dbReference type="InterPro" id="IPR045221">
    <property type="entry name" value="Sphingomyelin_synth-like"/>
</dbReference>
<dbReference type="OrthoDB" id="422827at2759"/>
<feature type="domain" description="Sphingomyelin synthase-like" evidence="11">
    <location>
        <begin position="226"/>
        <end position="294"/>
    </location>
</feature>
<evidence type="ECO:0000256" key="1">
    <source>
        <dbReference type="ARBA" id="ARBA00004141"/>
    </source>
</evidence>
<evidence type="ECO:0000256" key="9">
    <source>
        <dbReference type="SAM" id="MobiDB-lite"/>
    </source>
</evidence>
<dbReference type="InterPro" id="IPR025749">
    <property type="entry name" value="Sphingomyelin_synth-like_dom"/>
</dbReference>
<evidence type="ECO:0000259" key="11">
    <source>
        <dbReference type="Pfam" id="PF14360"/>
    </source>
</evidence>
<evidence type="ECO:0000256" key="6">
    <source>
        <dbReference type="ARBA" id="ARBA00022989"/>
    </source>
</evidence>
<gene>
    <name evidence="12" type="ORF">BG011_002661</name>
</gene>
<dbReference type="AlphaFoldDB" id="A0A9P6U4W0"/>
<dbReference type="GO" id="GO:0000139">
    <property type="term" value="C:Golgi membrane"/>
    <property type="evidence" value="ECO:0007669"/>
    <property type="project" value="TreeGrafter"/>
</dbReference>
<feature type="region of interest" description="Disordered" evidence="9">
    <location>
        <begin position="432"/>
        <end position="490"/>
    </location>
</feature>
<name>A0A9P6U4W0_9FUNG</name>
<dbReference type="GO" id="GO:0047493">
    <property type="term" value="F:ceramide cholinephosphotransferase activity"/>
    <property type="evidence" value="ECO:0007669"/>
    <property type="project" value="TreeGrafter"/>
</dbReference>
<dbReference type="PANTHER" id="PTHR21290">
    <property type="entry name" value="SPHINGOMYELIN SYNTHETASE"/>
    <property type="match status" value="1"/>
</dbReference>
<keyword evidence="3" id="KW-0808">Transferase</keyword>
<dbReference type="Proteomes" id="UP000726737">
    <property type="component" value="Unassembled WGS sequence"/>
</dbReference>
<keyword evidence="6 10" id="KW-1133">Transmembrane helix</keyword>
<feature type="transmembrane region" description="Helical" evidence="10">
    <location>
        <begin position="86"/>
        <end position="105"/>
    </location>
</feature>
<comment type="similarity">
    <text evidence="2">Belongs to the sphingomyelin synthase family.</text>
</comment>
<organism evidence="12 13">
    <name type="scientific">Mortierella polycephala</name>
    <dbReference type="NCBI Taxonomy" id="41804"/>
    <lineage>
        <taxon>Eukaryota</taxon>
        <taxon>Fungi</taxon>
        <taxon>Fungi incertae sedis</taxon>
        <taxon>Mucoromycota</taxon>
        <taxon>Mortierellomycotina</taxon>
        <taxon>Mortierellomycetes</taxon>
        <taxon>Mortierellales</taxon>
        <taxon>Mortierellaceae</taxon>
        <taxon>Mortierella</taxon>
    </lineage>
</organism>
<evidence type="ECO:0000256" key="5">
    <source>
        <dbReference type="ARBA" id="ARBA00022919"/>
    </source>
</evidence>
<evidence type="ECO:0000256" key="4">
    <source>
        <dbReference type="ARBA" id="ARBA00022692"/>
    </source>
</evidence>
<keyword evidence="8 10" id="KW-0472">Membrane</keyword>
<feature type="transmembrane region" description="Helical" evidence="10">
    <location>
        <begin position="280"/>
        <end position="302"/>
    </location>
</feature>
<dbReference type="EMBL" id="JAAAJA010000188">
    <property type="protein sequence ID" value="KAG0259402.1"/>
    <property type="molecule type" value="Genomic_DNA"/>
</dbReference>
<evidence type="ECO:0000313" key="13">
    <source>
        <dbReference type="Proteomes" id="UP000726737"/>
    </source>
</evidence>
<evidence type="ECO:0000313" key="12">
    <source>
        <dbReference type="EMBL" id="KAG0259402.1"/>
    </source>
</evidence>
<dbReference type="Pfam" id="PF14360">
    <property type="entry name" value="PAP2_C"/>
    <property type="match status" value="1"/>
</dbReference>
<evidence type="ECO:0000256" key="2">
    <source>
        <dbReference type="ARBA" id="ARBA00005441"/>
    </source>
</evidence>
<comment type="caution">
    <text evidence="12">The sequence shown here is derived from an EMBL/GenBank/DDBJ whole genome shotgun (WGS) entry which is preliminary data.</text>
</comment>
<comment type="subcellular location">
    <subcellularLocation>
        <location evidence="1">Membrane</location>
        <topology evidence="1">Multi-pass membrane protein</topology>
    </subcellularLocation>
</comment>
<keyword evidence="7" id="KW-0443">Lipid metabolism</keyword>
<sequence>MTTAARAEQLEHLSSSECLQASAEKESQAHPHNNTPSVFGNHQSSSSSAPPHESTLATTTGPHPDSSSSVKAIKRGLLDRFFNSEVGRFICALVYFVVVCIAMAFCNQFSDQRWVQTDYTNILLQDRGFDIFPAMKDITPANTFVMTSIIFTAIGMALICPTWTTRAIVLRRVLWVVGTLSVFRALTLSVTTLPTPKEGCKPATETGFGAMFWVALQMIPGTVQACTDDIFSGHTMFMVTCAIQWRLYCRNKWVTYFTYIYITVGLYFVVATRLHYTVDVVLAIFITYATWSLYMAMIDVVMEKEYFGLRRHSEKYKVFNSLYAEEQDVNAASVTSDDSEKERIGNVTPEMTTSSAFAAKRAELQHRLSRMRGSGIGYDRGEHDRVAFVPMQYNTWLTGAVRWCDGLDLRMHQSASGPGECRWDEWVHEQQSRHTVDPSRPLQSSSTKRQGVESNLEAGLGSHDEIETSHIRDTTSEPALLESVHVVRNP</sequence>
<feature type="transmembrane region" description="Helical" evidence="10">
    <location>
        <begin position="144"/>
        <end position="164"/>
    </location>
</feature>
<feature type="compositionally biased region" description="Polar residues" evidence="9">
    <location>
        <begin position="55"/>
        <end position="68"/>
    </location>
</feature>
<reference evidence="12" key="1">
    <citation type="journal article" date="2020" name="Fungal Divers.">
        <title>Resolving the Mortierellaceae phylogeny through synthesis of multi-gene phylogenetics and phylogenomics.</title>
        <authorList>
            <person name="Vandepol N."/>
            <person name="Liber J."/>
            <person name="Desiro A."/>
            <person name="Na H."/>
            <person name="Kennedy M."/>
            <person name="Barry K."/>
            <person name="Grigoriev I.V."/>
            <person name="Miller A.N."/>
            <person name="O'Donnell K."/>
            <person name="Stajich J.E."/>
            <person name="Bonito G."/>
        </authorList>
    </citation>
    <scope>NUCLEOTIDE SEQUENCE</scope>
    <source>
        <strain evidence="12">KOD948</strain>
    </source>
</reference>
<keyword evidence="4 10" id="KW-0812">Transmembrane</keyword>
<evidence type="ECO:0000256" key="3">
    <source>
        <dbReference type="ARBA" id="ARBA00022679"/>
    </source>
</evidence>
<evidence type="ECO:0000256" key="7">
    <source>
        <dbReference type="ARBA" id="ARBA00023098"/>
    </source>
</evidence>
<dbReference type="GO" id="GO:0046513">
    <property type="term" value="P:ceramide biosynthetic process"/>
    <property type="evidence" value="ECO:0007669"/>
    <property type="project" value="TreeGrafter"/>
</dbReference>
<dbReference type="GO" id="GO:0033188">
    <property type="term" value="F:sphingomyelin synthase activity"/>
    <property type="evidence" value="ECO:0007669"/>
    <property type="project" value="TreeGrafter"/>
</dbReference>
<dbReference type="GO" id="GO:0005886">
    <property type="term" value="C:plasma membrane"/>
    <property type="evidence" value="ECO:0007669"/>
    <property type="project" value="TreeGrafter"/>
</dbReference>